<evidence type="ECO:0000313" key="5">
    <source>
        <dbReference type="Proteomes" id="UP000293874"/>
    </source>
</evidence>
<proteinExistence type="inferred from homology"/>
<dbReference type="SMART" id="SM00950">
    <property type="entry name" value="Piwi"/>
    <property type="match status" value="1"/>
</dbReference>
<dbReference type="OrthoDB" id="530017at2"/>
<evidence type="ECO:0000313" key="4">
    <source>
        <dbReference type="EMBL" id="RZS76304.1"/>
    </source>
</evidence>
<dbReference type="RefSeq" id="WP_130540608.1">
    <property type="nucleotide sequence ID" value="NZ_CP042431.1"/>
</dbReference>
<protein>
    <recommendedName>
        <fullName evidence="2">Protein argonaute</fullName>
    </recommendedName>
</protein>
<evidence type="ECO:0000256" key="1">
    <source>
        <dbReference type="ARBA" id="ARBA00035012"/>
    </source>
</evidence>
<accession>A0A4Q7N5H0</accession>
<dbReference type="InterPro" id="IPR036397">
    <property type="entry name" value="RNaseH_sf"/>
</dbReference>
<evidence type="ECO:0000256" key="2">
    <source>
        <dbReference type="ARBA" id="ARBA00035032"/>
    </source>
</evidence>
<dbReference type="GO" id="GO:0003676">
    <property type="term" value="F:nucleic acid binding"/>
    <property type="evidence" value="ECO:0007669"/>
    <property type="project" value="InterPro"/>
</dbReference>
<dbReference type="EMBL" id="SGXA01000001">
    <property type="protein sequence ID" value="RZS76304.1"/>
    <property type="molecule type" value="Genomic_DNA"/>
</dbReference>
<dbReference type="Proteomes" id="UP000293874">
    <property type="component" value="Unassembled WGS sequence"/>
</dbReference>
<dbReference type="AlphaFoldDB" id="A0A4Q7N5H0"/>
<name>A0A4Q7N5H0_9BACT</name>
<keyword evidence="5" id="KW-1185">Reference proteome</keyword>
<dbReference type="Gene3D" id="3.30.420.10">
    <property type="entry name" value="Ribonuclease H-like superfamily/Ribonuclease H"/>
    <property type="match status" value="1"/>
</dbReference>
<comment type="caution">
    <text evidence="4">The sequence shown here is derived from an EMBL/GenBank/DDBJ whole genome shotgun (WGS) entry which is preliminary data.</text>
</comment>
<organism evidence="4 5">
    <name type="scientific">Pseudobacter ginsenosidimutans</name>
    <dbReference type="NCBI Taxonomy" id="661488"/>
    <lineage>
        <taxon>Bacteria</taxon>
        <taxon>Pseudomonadati</taxon>
        <taxon>Bacteroidota</taxon>
        <taxon>Chitinophagia</taxon>
        <taxon>Chitinophagales</taxon>
        <taxon>Chitinophagaceae</taxon>
        <taxon>Pseudobacter</taxon>
    </lineage>
</organism>
<dbReference type="InterPro" id="IPR012337">
    <property type="entry name" value="RNaseH-like_sf"/>
</dbReference>
<comment type="similarity">
    <text evidence="1">Belongs to the argonaute family. Long pAgo subfamily.</text>
</comment>
<reference evidence="4 5" key="1">
    <citation type="submission" date="2019-02" db="EMBL/GenBank/DDBJ databases">
        <title>Genomic Encyclopedia of Type Strains, Phase IV (KMG-IV): sequencing the most valuable type-strain genomes for metagenomic binning, comparative biology and taxonomic classification.</title>
        <authorList>
            <person name="Goeker M."/>
        </authorList>
    </citation>
    <scope>NUCLEOTIDE SEQUENCE [LARGE SCALE GENOMIC DNA]</scope>
    <source>
        <strain evidence="4 5">DSM 18116</strain>
    </source>
</reference>
<feature type="domain" description="Piwi" evidence="3">
    <location>
        <begin position="201"/>
        <end position="521"/>
    </location>
</feature>
<dbReference type="Gene3D" id="3.40.50.2300">
    <property type="match status" value="1"/>
</dbReference>
<evidence type="ECO:0000259" key="3">
    <source>
        <dbReference type="SMART" id="SM00950"/>
    </source>
</evidence>
<gene>
    <name evidence="4" type="ORF">EV199_2185</name>
</gene>
<dbReference type="SUPFAM" id="SSF53098">
    <property type="entry name" value="Ribonuclease H-like"/>
    <property type="match status" value="1"/>
</dbReference>
<dbReference type="InterPro" id="IPR003165">
    <property type="entry name" value="Piwi"/>
</dbReference>
<dbReference type="CDD" id="cd04659">
    <property type="entry name" value="Piwi_piwi-like_ProArk"/>
    <property type="match status" value="1"/>
</dbReference>
<sequence length="533" mass="60718">MKIELLKEPQLEFGNDFICDDPKVGISLGGFFSLTNNTHRSEIHYGIIGTEANIAEAIDWIGAFDEYIEAKGKEEKVDQIDDAVIEDGEIVDINDDQLSLSSLLFLKTEDEIQEGETQRLNNTKKVNKKNNPDFIGFNPHSKISSSFINDESNNRDIPLSKLMNILRDKTINAFDKAIRVCDLYIQAYDFILTKSISKPAVCFIVIPSEVFKKLSSISFGGKGYFNLRRHLKAQLITRPQAIPVQIILEDTITQKKGSLQDLSMQAWNFCVATYYKSGSIPWTLSMNDKHTCFIGISFHKVLNGEQNAIRSSVAQAFNYEGKGLIFVGEHFEWNEHEMDTPAPHLTHDYAYNLIKKVINEYKVFNKNMPPLRVVIHKTTSYWDAAVNADYAEVEGLKSGIRSELGEDVKIDLVTIRSTDIKLLRETGQYPVMRGTLLHVDDATGILYTTGYIPYFETFPSMAIPRPLEISVYEQESSLKKICEEILALTKLNFNNCNYYDSLPITIRFAQKVGEITQYIEKDITPPDKYFFYM</sequence>